<dbReference type="InterPro" id="IPR000160">
    <property type="entry name" value="GGDEF_dom"/>
</dbReference>
<reference evidence="4" key="1">
    <citation type="journal article" date="2020" name="mSystems">
        <title>Genome- and Community-Level Interaction Insights into Carbon Utilization and Element Cycling Functions of Hydrothermarchaeota in Hydrothermal Sediment.</title>
        <authorList>
            <person name="Zhou Z."/>
            <person name="Liu Y."/>
            <person name="Xu W."/>
            <person name="Pan J."/>
            <person name="Luo Z.H."/>
            <person name="Li M."/>
        </authorList>
    </citation>
    <scope>NUCLEOTIDE SEQUENCE [LARGE SCALE GENOMIC DNA]</scope>
    <source>
        <strain evidence="4">SpSt-902</strain>
    </source>
</reference>
<dbReference type="Gene3D" id="3.30.70.270">
    <property type="match status" value="1"/>
</dbReference>
<dbReference type="PROSITE" id="PS50887">
    <property type="entry name" value="GGDEF"/>
    <property type="match status" value="1"/>
</dbReference>
<comment type="caution">
    <text evidence="4">The sequence shown here is derived from an EMBL/GenBank/DDBJ whole genome shotgun (WGS) entry which is preliminary data.</text>
</comment>
<organism evidence="4">
    <name type="scientific">Leptospirillum ferriphilum</name>
    <dbReference type="NCBI Taxonomy" id="178606"/>
    <lineage>
        <taxon>Bacteria</taxon>
        <taxon>Pseudomonadati</taxon>
        <taxon>Nitrospirota</taxon>
        <taxon>Nitrospiria</taxon>
        <taxon>Nitrospirales</taxon>
        <taxon>Nitrospiraceae</taxon>
        <taxon>Leptospirillum</taxon>
    </lineage>
</organism>
<dbReference type="Pfam" id="PF00990">
    <property type="entry name" value="GGDEF"/>
    <property type="match status" value="1"/>
</dbReference>
<keyword evidence="2" id="KW-1133">Transmembrane helix</keyword>
<dbReference type="PANTHER" id="PTHR46663">
    <property type="entry name" value="DIGUANYLATE CYCLASE DGCT-RELATED"/>
    <property type="match status" value="1"/>
</dbReference>
<dbReference type="InterPro" id="IPR029787">
    <property type="entry name" value="Nucleotide_cyclase"/>
</dbReference>
<protein>
    <submittedName>
        <fullName evidence="4">GGDEF domain-containing protein</fullName>
    </submittedName>
</protein>
<dbReference type="AlphaFoldDB" id="A0A7C3LS87"/>
<dbReference type="NCBIfam" id="TIGR00254">
    <property type="entry name" value="GGDEF"/>
    <property type="match status" value="1"/>
</dbReference>
<gene>
    <name evidence="4" type="ORF">ENX03_05390</name>
</gene>
<feature type="transmembrane region" description="Helical" evidence="2">
    <location>
        <begin position="185"/>
        <end position="207"/>
    </location>
</feature>
<evidence type="ECO:0000259" key="3">
    <source>
        <dbReference type="PROSITE" id="PS50887"/>
    </source>
</evidence>
<feature type="region of interest" description="Disordered" evidence="1">
    <location>
        <begin position="376"/>
        <end position="395"/>
    </location>
</feature>
<feature type="compositionally biased region" description="Basic and acidic residues" evidence="1">
    <location>
        <begin position="386"/>
        <end position="395"/>
    </location>
</feature>
<evidence type="ECO:0000256" key="2">
    <source>
        <dbReference type="SAM" id="Phobius"/>
    </source>
</evidence>
<keyword evidence="2" id="KW-0812">Transmembrane</keyword>
<dbReference type="InterPro" id="IPR043128">
    <property type="entry name" value="Rev_trsase/Diguanyl_cyclase"/>
</dbReference>
<proteinExistence type="predicted"/>
<dbReference type="InterPro" id="IPR052163">
    <property type="entry name" value="DGC-Regulatory_Protein"/>
</dbReference>
<accession>A0A7C3LS87</accession>
<feature type="transmembrane region" description="Helical" evidence="2">
    <location>
        <begin position="20"/>
        <end position="46"/>
    </location>
</feature>
<dbReference type="PANTHER" id="PTHR46663:SF2">
    <property type="entry name" value="GGDEF DOMAIN-CONTAINING PROTEIN"/>
    <property type="match status" value="1"/>
</dbReference>
<feature type="domain" description="GGDEF" evidence="3">
    <location>
        <begin position="255"/>
        <end position="390"/>
    </location>
</feature>
<evidence type="ECO:0000313" key="4">
    <source>
        <dbReference type="EMBL" id="HFT93365.1"/>
    </source>
</evidence>
<sequence length="395" mass="45108">MDAMGEKDKWPRWLQTQAIFLSGILFVVALLLVFGTLSMQNGLAFLRELHRQERLTDFRQKLEGVFRDLLESGGDERTWLLTGDERARASFGASTRKLVSDLDTLLHAPSPGAGISSMLPSLSRDIFLNLSVLQREIREPLVARSPANNPLPWESVEKRVRAIDEAVEADIGQLEIARQKRQNRLIIESVFFMILILVILFMGYAYLYRHNRGMDTLQEQLRELAFRDPLTGMANRRYLLQAMEWALGRMLRDPHVCVVFYLDLDRFKEVNDRLGHQAGDRLLVEFSRRLVSRSRKGDLVARLGGDEFVIFCDPVQNVTDVPEILRKILLRVTEEPLLPEEGFGEIGISTGWASYPEDAKIAEELLRIADQRMYEAKTKRGKKGPPGREDPFGSV</sequence>
<evidence type="ECO:0000256" key="1">
    <source>
        <dbReference type="SAM" id="MobiDB-lite"/>
    </source>
</evidence>
<dbReference type="EMBL" id="DTMM01000101">
    <property type="protein sequence ID" value="HFT93365.1"/>
    <property type="molecule type" value="Genomic_DNA"/>
</dbReference>
<keyword evidence="2" id="KW-0472">Membrane</keyword>
<dbReference type="CDD" id="cd01949">
    <property type="entry name" value="GGDEF"/>
    <property type="match status" value="1"/>
</dbReference>
<dbReference type="SMART" id="SM00267">
    <property type="entry name" value="GGDEF"/>
    <property type="match status" value="1"/>
</dbReference>
<name>A0A7C3LS87_9BACT</name>
<dbReference type="SUPFAM" id="SSF55073">
    <property type="entry name" value="Nucleotide cyclase"/>
    <property type="match status" value="1"/>
</dbReference>